<dbReference type="EMBL" id="JZXN01000015">
    <property type="protein sequence ID" value="KKB26880.1"/>
    <property type="molecule type" value="Genomic_DNA"/>
</dbReference>
<evidence type="ECO:0000256" key="2">
    <source>
        <dbReference type="ARBA" id="ARBA00013070"/>
    </source>
</evidence>
<dbReference type="PIRSF" id="PIRSF000723">
    <property type="entry name" value="Carbamate_kin"/>
    <property type="match status" value="1"/>
</dbReference>
<dbReference type="Proteomes" id="UP000033750">
    <property type="component" value="Unassembled WGS sequence"/>
</dbReference>
<evidence type="ECO:0000256" key="3">
    <source>
        <dbReference type="ARBA" id="ARBA00022679"/>
    </source>
</evidence>
<feature type="domain" description="Aspartate/glutamate/uridylate kinase" evidence="7">
    <location>
        <begin position="3"/>
        <end position="290"/>
    </location>
</feature>
<organism evidence="8 9">
    <name type="scientific">Mycoplasmopsis meleagridis ATCC 25294</name>
    <dbReference type="NCBI Taxonomy" id="1264554"/>
    <lineage>
        <taxon>Bacteria</taxon>
        <taxon>Bacillati</taxon>
        <taxon>Mycoplasmatota</taxon>
        <taxon>Mycoplasmoidales</taxon>
        <taxon>Metamycoplasmataceae</taxon>
        <taxon>Mycoplasmopsis</taxon>
    </lineage>
</organism>
<evidence type="ECO:0000313" key="8">
    <source>
        <dbReference type="EMBL" id="KKB26880.1"/>
    </source>
</evidence>
<evidence type="ECO:0000256" key="1">
    <source>
        <dbReference type="ARBA" id="ARBA00011066"/>
    </source>
</evidence>
<dbReference type="SUPFAM" id="SSF53633">
    <property type="entry name" value="Carbamate kinase-like"/>
    <property type="match status" value="1"/>
</dbReference>
<dbReference type="InterPro" id="IPR003964">
    <property type="entry name" value="Carb_kinase"/>
</dbReference>
<comment type="catalytic activity">
    <reaction evidence="5">
        <text>hydrogencarbonate + NH4(+) + ATP = carbamoyl phosphate + ADP + H2O + H(+)</text>
        <dbReference type="Rhea" id="RHEA:10152"/>
        <dbReference type="ChEBI" id="CHEBI:15377"/>
        <dbReference type="ChEBI" id="CHEBI:15378"/>
        <dbReference type="ChEBI" id="CHEBI:17544"/>
        <dbReference type="ChEBI" id="CHEBI:28938"/>
        <dbReference type="ChEBI" id="CHEBI:30616"/>
        <dbReference type="ChEBI" id="CHEBI:58228"/>
        <dbReference type="ChEBI" id="CHEBI:456216"/>
        <dbReference type="EC" id="2.7.2.2"/>
    </reaction>
</comment>
<dbReference type="InterPro" id="IPR036393">
    <property type="entry name" value="AceGlu_kinase-like_sf"/>
</dbReference>
<dbReference type="PRINTS" id="PR01469">
    <property type="entry name" value="CARBMTKINASE"/>
</dbReference>
<dbReference type="RefSeq" id="WP_046096884.1">
    <property type="nucleotide sequence ID" value="NZ_JZXN01000015.1"/>
</dbReference>
<protein>
    <recommendedName>
        <fullName evidence="2 6">Carbamate kinase</fullName>
    </recommendedName>
</protein>
<dbReference type="OrthoDB" id="9766717at2"/>
<dbReference type="NCBIfam" id="NF009007">
    <property type="entry name" value="PRK12352.1"/>
    <property type="match status" value="1"/>
</dbReference>
<keyword evidence="4 6" id="KW-0418">Kinase</keyword>
<accession>A0A0F5H154</accession>
<dbReference type="STRING" id="29561.MM26B8_03660"/>
<keyword evidence="9" id="KW-1185">Reference proteome</keyword>
<dbReference type="Gene3D" id="3.40.1160.10">
    <property type="entry name" value="Acetylglutamate kinase-like"/>
    <property type="match status" value="1"/>
</dbReference>
<evidence type="ECO:0000313" key="9">
    <source>
        <dbReference type="Proteomes" id="UP000033750"/>
    </source>
</evidence>
<proteinExistence type="inferred from homology"/>
<dbReference type="CDD" id="cd04235">
    <property type="entry name" value="AAK_CK"/>
    <property type="match status" value="1"/>
</dbReference>
<dbReference type="PATRIC" id="fig|1264554.4.peg.402"/>
<keyword evidence="3 6" id="KW-0808">Transferase</keyword>
<dbReference type="InterPro" id="IPR001048">
    <property type="entry name" value="Asp/Glu/Uridylate_kinase"/>
</dbReference>
<dbReference type="GO" id="GO:0005829">
    <property type="term" value="C:cytosol"/>
    <property type="evidence" value="ECO:0007669"/>
    <property type="project" value="TreeGrafter"/>
</dbReference>
<evidence type="ECO:0000256" key="6">
    <source>
        <dbReference type="PIRNR" id="PIRNR000723"/>
    </source>
</evidence>
<evidence type="ECO:0000256" key="4">
    <source>
        <dbReference type="ARBA" id="ARBA00022777"/>
    </source>
</evidence>
<dbReference type="AlphaFoldDB" id="A0A0F5H154"/>
<dbReference type="FunFam" id="3.40.1160.10:FF:000007">
    <property type="entry name" value="Carbamate kinase"/>
    <property type="match status" value="1"/>
</dbReference>
<comment type="similarity">
    <text evidence="1 6">Belongs to the carbamate kinase family.</text>
</comment>
<evidence type="ECO:0000259" key="7">
    <source>
        <dbReference type="Pfam" id="PF00696"/>
    </source>
</evidence>
<dbReference type="PANTHER" id="PTHR30409:SF1">
    <property type="entry name" value="CARBAMATE KINASE-RELATED"/>
    <property type="match status" value="1"/>
</dbReference>
<dbReference type="GO" id="GO:0008804">
    <property type="term" value="F:carbamate kinase activity"/>
    <property type="evidence" value="ECO:0007669"/>
    <property type="project" value="UniProtKB-EC"/>
</dbReference>
<name>A0A0F5H154_9BACT</name>
<sequence length="311" mass="33592">MSKIVIALGGNALGNNPVEQKELVQIPAQKVAQLVKEGHQVLVGHGNGPQVGMIFNAFADAKKVNEKTPLMPFAEAGGMSQGYIGYHMVTAISNELAKNNIKNCDVLYFLTQTIVDKNDDAFKNPTKPVGPFYETKEEAEINNPNSTIIEDAGRGYRKVVPSPKPLDFVGIESIKKAFFANNVVIAGGGGGIPTINEKGQLHGVDGVIDKDFALAKLASKVEANYFIILTAVEHVYVNYNKPDQKKLETVTVSELEQYIQQNQFAPGSMLPKVQAAINFVKENKNNVAIIALLDKVSDAINGKSGTRVING</sequence>
<dbReference type="GO" id="GO:0019546">
    <property type="term" value="P:L-arginine deiminase pathway"/>
    <property type="evidence" value="ECO:0007669"/>
    <property type="project" value="TreeGrafter"/>
</dbReference>
<dbReference type="Pfam" id="PF00696">
    <property type="entry name" value="AA_kinase"/>
    <property type="match status" value="1"/>
</dbReference>
<comment type="caution">
    <text evidence="8">The sequence shown here is derived from an EMBL/GenBank/DDBJ whole genome shotgun (WGS) entry which is preliminary data.</text>
</comment>
<dbReference type="PANTHER" id="PTHR30409">
    <property type="entry name" value="CARBAMATE KINASE"/>
    <property type="match status" value="1"/>
</dbReference>
<gene>
    <name evidence="8" type="ORF">MMELEA_04560</name>
</gene>
<evidence type="ECO:0000256" key="5">
    <source>
        <dbReference type="ARBA" id="ARBA00048467"/>
    </source>
</evidence>
<reference evidence="8 9" key="1">
    <citation type="submission" date="2015-03" db="EMBL/GenBank/DDBJ databases">
        <title>Genome sequence of Mycoplasma meleagridis strain ATCC 25294.</title>
        <authorList>
            <person name="Yacoub E."/>
            <person name="Blanchard A."/>
            <person name="Sirand-Pugnet P."/>
            <person name="Mardassi B.B.A."/>
        </authorList>
    </citation>
    <scope>NUCLEOTIDE SEQUENCE [LARGE SCALE GENOMIC DNA]</scope>
    <source>
        <strain evidence="8 9">ATCC 25294</strain>
    </source>
</reference>